<evidence type="ECO:0000313" key="3">
    <source>
        <dbReference type="EMBL" id="MFC6672362.1"/>
    </source>
</evidence>
<evidence type="ECO:0000256" key="1">
    <source>
        <dbReference type="SAM" id="SignalP"/>
    </source>
</evidence>
<dbReference type="InterPro" id="IPR038670">
    <property type="entry name" value="HslJ-like_sf"/>
</dbReference>
<dbReference type="RefSeq" id="WP_379910806.1">
    <property type="nucleotide sequence ID" value="NZ_JBHSWE010000001.1"/>
</dbReference>
<protein>
    <submittedName>
        <fullName evidence="3">META domain-containing protein</fullName>
    </submittedName>
</protein>
<dbReference type="PANTHER" id="PTHR35535:SF1">
    <property type="entry name" value="HEAT SHOCK PROTEIN HSLJ"/>
    <property type="match status" value="1"/>
</dbReference>
<dbReference type="Pfam" id="PF03724">
    <property type="entry name" value="META"/>
    <property type="match status" value="1"/>
</dbReference>
<gene>
    <name evidence="3" type="ORF">ACFQDL_21540</name>
</gene>
<feature type="domain" description="DUF306" evidence="2">
    <location>
        <begin position="36"/>
        <end position="138"/>
    </location>
</feature>
<name>A0ABW2A4Q0_9GAMM</name>
<sequence length="148" mass="16227">MKRISVLVATLWLAGCGALMQGVQEQEASVAAMDDRLADTRWRVETIAGQPLPVTLRPEVNFAAGGRLSGMAGCNRFNGRYRLLEDGRLNVTALVVTRKICFPAVMIHEQSLLRVLEDAQSVEWSGTALLLRSSHERRNSRLVALPAG</sequence>
<keyword evidence="1" id="KW-0732">Signal</keyword>
<reference evidence="4" key="1">
    <citation type="journal article" date="2019" name="Int. J. Syst. Evol. Microbiol.">
        <title>The Global Catalogue of Microorganisms (GCM) 10K type strain sequencing project: providing services to taxonomists for standard genome sequencing and annotation.</title>
        <authorList>
            <consortium name="The Broad Institute Genomics Platform"/>
            <consortium name="The Broad Institute Genome Sequencing Center for Infectious Disease"/>
            <person name="Wu L."/>
            <person name="Ma J."/>
        </authorList>
    </citation>
    <scope>NUCLEOTIDE SEQUENCE [LARGE SCALE GENOMIC DNA]</scope>
    <source>
        <strain evidence="4">NBRC 111756</strain>
    </source>
</reference>
<dbReference type="Proteomes" id="UP001596422">
    <property type="component" value="Unassembled WGS sequence"/>
</dbReference>
<dbReference type="PANTHER" id="PTHR35535">
    <property type="entry name" value="HEAT SHOCK PROTEIN HSLJ"/>
    <property type="match status" value="1"/>
</dbReference>
<feature type="chain" id="PRO_5045614608" evidence="1">
    <location>
        <begin position="21"/>
        <end position="148"/>
    </location>
</feature>
<comment type="caution">
    <text evidence="3">The sequence shown here is derived from an EMBL/GenBank/DDBJ whole genome shotgun (WGS) entry which is preliminary data.</text>
</comment>
<evidence type="ECO:0000259" key="2">
    <source>
        <dbReference type="Pfam" id="PF03724"/>
    </source>
</evidence>
<dbReference type="InterPro" id="IPR053147">
    <property type="entry name" value="Hsp_HslJ-like"/>
</dbReference>
<organism evidence="3 4">
    <name type="scientific">Marinobacterium aestuariivivens</name>
    <dbReference type="NCBI Taxonomy" id="1698799"/>
    <lineage>
        <taxon>Bacteria</taxon>
        <taxon>Pseudomonadati</taxon>
        <taxon>Pseudomonadota</taxon>
        <taxon>Gammaproteobacteria</taxon>
        <taxon>Oceanospirillales</taxon>
        <taxon>Oceanospirillaceae</taxon>
        <taxon>Marinobacterium</taxon>
    </lineage>
</organism>
<evidence type="ECO:0000313" key="4">
    <source>
        <dbReference type="Proteomes" id="UP001596422"/>
    </source>
</evidence>
<dbReference type="EMBL" id="JBHSWE010000001">
    <property type="protein sequence ID" value="MFC6672362.1"/>
    <property type="molecule type" value="Genomic_DNA"/>
</dbReference>
<keyword evidence="4" id="KW-1185">Reference proteome</keyword>
<proteinExistence type="predicted"/>
<dbReference type="PROSITE" id="PS51257">
    <property type="entry name" value="PROKAR_LIPOPROTEIN"/>
    <property type="match status" value="1"/>
</dbReference>
<feature type="signal peptide" evidence="1">
    <location>
        <begin position="1"/>
        <end position="20"/>
    </location>
</feature>
<accession>A0ABW2A4Q0</accession>
<dbReference type="InterPro" id="IPR005184">
    <property type="entry name" value="DUF306_Meta_HslJ"/>
</dbReference>
<dbReference type="Gene3D" id="2.40.128.270">
    <property type="match status" value="1"/>
</dbReference>